<accession>A0A0U4BSC5</accession>
<evidence type="ECO:0000256" key="2">
    <source>
        <dbReference type="SAM" id="Phobius"/>
    </source>
</evidence>
<keyword evidence="2" id="KW-1133">Transmembrane helix</keyword>
<feature type="transmembrane region" description="Helical" evidence="2">
    <location>
        <begin position="55"/>
        <end position="74"/>
    </location>
</feature>
<sequence length="124" mass="13007">MNASKFWEDVLTNDKKKYSSNAVMRAVVFVLGCCFATAAVVGDFMGVVIRLDPAVLAWSLAFGIAGLRIGEAWLQRKTADSTGAPLLQEGTAVAPSEPVVAAPPVSPANVTQLTTPTEGELADQ</sequence>
<dbReference type="KEGG" id="hyg:AUC43_15370"/>
<dbReference type="STRING" id="1411621.AUC43_15370"/>
<keyword evidence="2" id="KW-0812">Transmembrane</keyword>
<gene>
    <name evidence="3" type="ORF">AUC43_15370</name>
</gene>
<reference evidence="3 4" key="1">
    <citation type="submission" date="2015-12" db="EMBL/GenBank/DDBJ databases">
        <authorList>
            <person name="Shamseldin A."/>
            <person name="Moawad H."/>
            <person name="Abd El-Rahim W.M."/>
            <person name="Sadowsky M.J."/>
        </authorList>
    </citation>
    <scope>NUCLEOTIDE SEQUENCE [LARGE SCALE GENOMIC DNA]</scope>
    <source>
        <strain evidence="3 4">DG5B</strain>
    </source>
</reference>
<proteinExistence type="predicted"/>
<evidence type="ECO:0000313" key="4">
    <source>
        <dbReference type="Proteomes" id="UP000059542"/>
    </source>
</evidence>
<evidence type="ECO:0000256" key="1">
    <source>
        <dbReference type="SAM" id="MobiDB-lite"/>
    </source>
</evidence>
<dbReference type="RefSeq" id="WP_068195562.1">
    <property type="nucleotide sequence ID" value="NZ_CP013909.1"/>
</dbReference>
<organism evidence="3 4">
    <name type="scientific">Hymenobacter sedentarius</name>
    <dbReference type="NCBI Taxonomy" id="1411621"/>
    <lineage>
        <taxon>Bacteria</taxon>
        <taxon>Pseudomonadati</taxon>
        <taxon>Bacteroidota</taxon>
        <taxon>Cytophagia</taxon>
        <taxon>Cytophagales</taxon>
        <taxon>Hymenobacteraceae</taxon>
        <taxon>Hymenobacter</taxon>
    </lineage>
</organism>
<evidence type="ECO:0000313" key="3">
    <source>
        <dbReference type="EMBL" id="ALW86343.1"/>
    </source>
</evidence>
<keyword evidence="4" id="KW-1185">Reference proteome</keyword>
<dbReference type="AlphaFoldDB" id="A0A0U4BSC5"/>
<protein>
    <submittedName>
        <fullName evidence="3">Uncharacterized protein</fullName>
    </submittedName>
</protein>
<feature type="region of interest" description="Disordered" evidence="1">
    <location>
        <begin position="104"/>
        <end position="124"/>
    </location>
</feature>
<dbReference type="Proteomes" id="UP000059542">
    <property type="component" value="Chromosome"/>
</dbReference>
<dbReference type="EMBL" id="CP013909">
    <property type="protein sequence ID" value="ALW86343.1"/>
    <property type="molecule type" value="Genomic_DNA"/>
</dbReference>
<keyword evidence="2" id="KW-0472">Membrane</keyword>
<name>A0A0U4BSC5_9BACT</name>
<feature type="transmembrane region" description="Helical" evidence="2">
    <location>
        <begin position="26"/>
        <end position="49"/>
    </location>
</feature>